<evidence type="ECO:0000259" key="3">
    <source>
        <dbReference type="Pfam" id="PF13354"/>
    </source>
</evidence>
<dbReference type="Pfam" id="PF13354">
    <property type="entry name" value="Beta-lactamase2"/>
    <property type="match status" value="1"/>
</dbReference>
<evidence type="ECO:0000256" key="1">
    <source>
        <dbReference type="SAM" id="MobiDB-lite"/>
    </source>
</evidence>
<accession>A0ABV2M4P1</accession>
<dbReference type="RefSeq" id="WP_257465117.1">
    <property type="nucleotide sequence ID" value="NZ_JANJZT010000022.1"/>
</dbReference>
<name>A0ABV2M4P1_9FIRM</name>
<dbReference type="PANTHER" id="PTHR35333:SF3">
    <property type="entry name" value="BETA-LACTAMASE-TYPE TRANSPEPTIDASE FOLD CONTAINING PROTEIN"/>
    <property type="match status" value="1"/>
</dbReference>
<keyword evidence="5" id="KW-1185">Reference proteome</keyword>
<feature type="signal peptide" evidence="2">
    <location>
        <begin position="1"/>
        <end position="20"/>
    </location>
</feature>
<feature type="domain" description="Beta-lactamase class A catalytic" evidence="3">
    <location>
        <begin position="193"/>
        <end position="330"/>
    </location>
</feature>
<dbReference type="Proteomes" id="UP001549106">
    <property type="component" value="Unassembled WGS sequence"/>
</dbReference>
<feature type="region of interest" description="Disordered" evidence="1">
    <location>
        <begin position="21"/>
        <end position="116"/>
    </location>
</feature>
<protein>
    <submittedName>
        <fullName evidence="4">Beta-lactamase class A</fullName>
        <ecNumber evidence="4">3.5.2.6</ecNumber>
    </submittedName>
</protein>
<keyword evidence="2" id="KW-0732">Signal</keyword>
<keyword evidence="4" id="KW-0378">Hydrolase</keyword>
<dbReference type="Gene3D" id="3.40.710.10">
    <property type="entry name" value="DD-peptidase/beta-lactamase superfamily"/>
    <property type="match status" value="1"/>
</dbReference>
<dbReference type="PANTHER" id="PTHR35333">
    <property type="entry name" value="BETA-LACTAMASE"/>
    <property type="match status" value="1"/>
</dbReference>
<evidence type="ECO:0000313" key="4">
    <source>
        <dbReference type="EMBL" id="MET3751364.1"/>
    </source>
</evidence>
<feature type="chain" id="PRO_5045415186" evidence="2">
    <location>
        <begin position="21"/>
        <end position="358"/>
    </location>
</feature>
<dbReference type="InterPro" id="IPR045155">
    <property type="entry name" value="Beta-lactam_cat"/>
</dbReference>
<evidence type="ECO:0000313" key="5">
    <source>
        <dbReference type="Proteomes" id="UP001549106"/>
    </source>
</evidence>
<dbReference type="SUPFAM" id="SSF56601">
    <property type="entry name" value="beta-lactamase/transpeptidase-like"/>
    <property type="match status" value="1"/>
</dbReference>
<reference evidence="4 5" key="1">
    <citation type="submission" date="2024-06" db="EMBL/GenBank/DDBJ databases">
        <title>Genomic Encyclopedia of Type Strains, Phase IV (KMG-IV): sequencing the most valuable type-strain genomes for metagenomic binning, comparative biology and taxonomic classification.</title>
        <authorList>
            <person name="Goeker M."/>
        </authorList>
    </citation>
    <scope>NUCLEOTIDE SEQUENCE [LARGE SCALE GENOMIC DNA]</scope>
    <source>
        <strain evidence="4 5">DSM 29492</strain>
    </source>
</reference>
<dbReference type="GO" id="GO:0008800">
    <property type="term" value="F:beta-lactamase activity"/>
    <property type="evidence" value="ECO:0007669"/>
    <property type="project" value="UniProtKB-EC"/>
</dbReference>
<dbReference type="EMBL" id="JBEPMJ010000021">
    <property type="protein sequence ID" value="MET3751364.1"/>
    <property type="molecule type" value="Genomic_DNA"/>
</dbReference>
<sequence>MNAKKAGLLALAFLVISAQSSCGTDKAQQTEEEVQEVAEAPAEEQEETQPEITPGEMQGPQPEAEEPENSEPQGDPDHHPEPPPEEEIQNGTGDGALSPPSDASSGSVFGGTQSSGAVTDESLSGLLSSLAFPTNNGSWSAYVCNISANTEGSVNEHRMQAASLIKLYIMGAAYENYDNLAAQYGQGNVDSNLRSMITVSDNDAANTLTGYLGGGDAAVGMNVVNEYCSVNGYSNTHMGRLLLHSNELDDNYTSPADCGHFLKKVYDGWKAGDPRAAAQFDLLAGQERRNKIPARMPAGVSVANKTGELADVENDAGIIYNTQNDLILVFMSEQLSEAGSAQSTIAALSRQIYDYYQQ</sequence>
<dbReference type="InterPro" id="IPR000871">
    <property type="entry name" value="Beta-lactam_class-A"/>
</dbReference>
<organism evidence="4 5">
    <name type="scientific">Blautia caecimuris</name>
    <dbReference type="NCBI Taxonomy" id="1796615"/>
    <lineage>
        <taxon>Bacteria</taxon>
        <taxon>Bacillati</taxon>
        <taxon>Bacillota</taxon>
        <taxon>Clostridia</taxon>
        <taxon>Lachnospirales</taxon>
        <taxon>Lachnospiraceae</taxon>
        <taxon>Blautia</taxon>
    </lineage>
</organism>
<dbReference type="InterPro" id="IPR012338">
    <property type="entry name" value="Beta-lactam/transpept-like"/>
</dbReference>
<comment type="caution">
    <text evidence="4">The sequence shown here is derived from an EMBL/GenBank/DDBJ whole genome shotgun (WGS) entry which is preliminary data.</text>
</comment>
<dbReference type="EC" id="3.5.2.6" evidence="4"/>
<feature type="compositionally biased region" description="Acidic residues" evidence="1">
    <location>
        <begin position="30"/>
        <end position="49"/>
    </location>
</feature>
<gene>
    <name evidence="4" type="ORF">ABID24_002623</name>
</gene>
<evidence type="ECO:0000256" key="2">
    <source>
        <dbReference type="SAM" id="SignalP"/>
    </source>
</evidence>
<feature type="compositionally biased region" description="Polar residues" evidence="1">
    <location>
        <begin position="101"/>
        <end position="116"/>
    </location>
</feature>
<proteinExistence type="predicted"/>